<accession>A0AAD3SKJ6</accession>
<dbReference type="EMBL" id="BSYO01000012">
    <property type="protein sequence ID" value="GMH13158.1"/>
    <property type="molecule type" value="Genomic_DNA"/>
</dbReference>
<gene>
    <name evidence="1" type="ORF">Nepgr_014999</name>
</gene>
<evidence type="ECO:0000313" key="1">
    <source>
        <dbReference type="EMBL" id="GMH13158.1"/>
    </source>
</evidence>
<dbReference type="AlphaFoldDB" id="A0AAD3SKJ6"/>
<reference evidence="1" key="1">
    <citation type="submission" date="2023-05" db="EMBL/GenBank/DDBJ databases">
        <title>Nepenthes gracilis genome sequencing.</title>
        <authorList>
            <person name="Fukushima K."/>
        </authorList>
    </citation>
    <scope>NUCLEOTIDE SEQUENCE</scope>
    <source>
        <strain evidence="1">SING2019-196</strain>
    </source>
</reference>
<evidence type="ECO:0000313" key="2">
    <source>
        <dbReference type="Proteomes" id="UP001279734"/>
    </source>
</evidence>
<keyword evidence="2" id="KW-1185">Reference proteome</keyword>
<organism evidence="1 2">
    <name type="scientific">Nepenthes gracilis</name>
    <name type="common">Slender pitcher plant</name>
    <dbReference type="NCBI Taxonomy" id="150966"/>
    <lineage>
        <taxon>Eukaryota</taxon>
        <taxon>Viridiplantae</taxon>
        <taxon>Streptophyta</taxon>
        <taxon>Embryophyta</taxon>
        <taxon>Tracheophyta</taxon>
        <taxon>Spermatophyta</taxon>
        <taxon>Magnoliopsida</taxon>
        <taxon>eudicotyledons</taxon>
        <taxon>Gunneridae</taxon>
        <taxon>Pentapetalae</taxon>
        <taxon>Caryophyllales</taxon>
        <taxon>Nepenthaceae</taxon>
        <taxon>Nepenthes</taxon>
    </lineage>
</organism>
<comment type="caution">
    <text evidence="1">The sequence shown here is derived from an EMBL/GenBank/DDBJ whole genome shotgun (WGS) entry which is preliminary data.</text>
</comment>
<protein>
    <submittedName>
        <fullName evidence="1">Uncharacterized protein</fullName>
    </submittedName>
</protein>
<dbReference type="Proteomes" id="UP001279734">
    <property type="component" value="Unassembled WGS sequence"/>
</dbReference>
<name>A0AAD3SKJ6_NEPGR</name>
<sequence>MEVLEGGPRRRLTLARRYDHIEEQSYFPWLMTNTNCNCARELVLGVGSLAHGPPHSEFMTSAAISVPRYSSDKTRDAAKKVGFEHRTRVLPKSFWKPEWATSGARFGQSSQSGLGTKLGCFAPDLDA</sequence>
<proteinExistence type="predicted"/>